<comment type="subcellular location">
    <subcellularLocation>
        <location evidence="1">Cell membrane</location>
        <topology evidence="1">Multi-pass membrane protein</topology>
    </subcellularLocation>
</comment>
<organism evidence="7">
    <name type="scientific">uncultured Propionibacteriaceae bacterium</name>
    <dbReference type="NCBI Taxonomy" id="257457"/>
    <lineage>
        <taxon>Bacteria</taxon>
        <taxon>Bacillati</taxon>
        <taxon>Actinomycetota</taxon>
        <taxon>Actinomycetes</taxon>
        <taxon>Propionibacteriales</taxon>
        <taxon>Propionibacteriaceae</taxon>
        <taxon>environmental samples</taxon>
    </lineage>
</organism>
<keyword evidence="2" id="KW-1003">Cell membrane</keyword>
<dbReference type="Pfam" id="PF03788">
    <property type="entry name" value="LrgA"/>
    <property type="match status" value="1"/>
</dbReference>
<evidence type="ECO:0008006" key="8">
    <source>
        <dbReference type="Google" id="ProtNLM"/>
    </source>
</evidence>
<gene>
    <name evidence="7" type="ORF">AVDCRST_MAG75-1782</name>
</gene>
<sequence length="95" mass="9942">MVLLLVVFRLRRPDSRSSVVRASDGLLDHLQLLFIPAGVGVIQHLPLISGSWLPIVAGLLIAWAATLAATAGAGAASLRLQARLTQRGAARPAAE</sequence>
<protein>
    <recommendedName>
        <fullName evidence="8">CidA/LrgA family protein</fullName>
    </recommendedName>
</protein>
<proteinExistence type="predicted"/>
<evidence type="ECO:0000256" key="1">
    <source>
        <dbReference type="ARBA" id="ARBA00004651"/>
    </source>
</evidence>
<evidence type="ECO:0000256" key="3">
    <source>
        <dbReference type="ARBA" id="ARBA00022692"/>
    </source>
</evidence>
<dbReference type="GO" id="GO:0005886">
    <property type="term" value="C:plasma membrane"/>
    <property type="evidence" value="ECO:0007669"/>
    <property type="project" value="UniProtKB-SubCell"/>
</dbReference>
<keyword evidence="3 6" id="KW-0812">Transmembrane</keyword>
<evidence type="ECO:0000256" key="6">
    <source>
        <dbReference type="SAM" id="Phobius"/>
    </source>
</evidence>
<reference evidence="7" key="1">
    <citation type="submission" date="2020-02" db="EMBL/GenBank/DDBJ databases">
        <authorList>
            <person name="Meier V. D."/>
        </authorList>
    </citation>
    <scope>NUCLEOTIDE SEQUENCE</scope>
    <source>
        <strain evidence="7">AVDCRST_MAG75</strain>
    </source>
</reference>
<dbReference type="AlphaFoldDB" id="A0A6J4NRM3"/>
<evidence type="ECO:0000256" key="2">
    <source>
        <dbReference type="ARBA" id="ARBA00022475"/>
    </source>
</evidence>
<dbReference type="PANTHER" id="PTHR33931">
    <property type="entry name" value="HOLIN-LIKE PROTEIN CIDA-RELATED"/>
    <property type="match status" value="1"/>
</dbReference>
<dbReference type="PANTHER" id="PTHR33931:SF2">
    <property type="entry name" value="HOLIN-LIKE PROTEIN CIDA"/>
    <property type="match status" value="1"/>
</dbReference>
<dbReference type="EMBL" id="CADCUO010000108">
    <property type="protein sequence ID" value="CAA9395030.1"/>
    <property type="molecule type" value="Genomic_DNA"/>
</dbReference>
<keyword evidence="4 6" id="KW-1133">Transmembrane helix</keyword>
<name>A0A6J4NRM3_9ACTN</name>
<evidence type="ECO:0000313" key="7">
    <source>
        <dbReference type="EMBL" id="CAA9395030.1"/>
    </source>
</evidence>
<keyword evidence="5 6" id="KW-0472">Membrane</keyword>
<accession>A0A6J4NRM3</accession>
<feature type="transmembrane region" description="Helical" evidence="6">
    <location>
        <begin position="55"/>
        <end position="78"/>
    </location>
</feature>
<evidence type="ECO:0000256" key="4">
    <source>
        <dbReference type="ARBA" id="ARBA00022989"/>
    </source>
</evidence>
<dbReference type="InterPro" id="IPR005538">
    <property type="entry name" value="LrgA/CidA"/>
</dbReference>
<evidence type="ECO:0000256" key="5">
    <source>
        <dbReference type="ARBA" id="ARBA00023136"/>
    </source>
</evidence>